<gene>
    <name evidence="2" type="primary">POL</name>
</gene>
<dbReference type="InterPro" id="IPR012337">
    <property type="entry name" value="RNaseH-like_sf"/>
</dbReference>
<feature type="domain" description="Integrase catalytic" evidence="1">
    <location>
        <begin position="1"/>
        <end position="83"/>
    </location>
</feature>
<proteinExistence type="predicted"/>
<evidence type="ECO:0000259" key="1">
    <source>
        <dbReference type="PROSITE" id="PS50994"/>
    </source>
</evidence>
<dbReference type="PANTHER" id="PTHR37984">
    <property type="entry name" value="PROTEIN CBG26694"/>
    <property type="match status" value="1"/>
</dbReference>
<dbReference type="PROSITE" id="PS50994">
    <property type="entry name" value="INTEGRASE"/>
    <property type="match status" value="1"/>
</dbReference>
<dbReference type="SUPFAM" id="SSF53098">
    <property type="entry name" value="Ribonuclease H-like"/>
    <property type="match status" value="1"/>
</dbReference>
<evidence type="ECO:0000313" key="2">
    <source>
        <dbReference type="EMBL" id="JAC39568.1"/>
    </source>
</evidence>
<dbReference type="InterPro" id="IPR050951">
    <property type="entry name" value="Retrovirus_Pol_polyprotein"/>
</dbReference>
<dbReference type="GO" id="GO:0003676">
    <property type="term" value="F:nucleic acid binding"/>
    <property type="evidence" value="ECO:0007669"/>
    <property type="project" value="InterPro"/>
</dbReference>
<protein>
    <submittedName>
        <fullName evidence="2">Pro-Pol polyprotein</fullName>
    </submittedName>
</protein>
<organism evidence="2">
    <name type="scientific">Bactrocera dorsalis</name>
    <name type="common">Oriental fruit fly</name>
    <name type="synonym">Dacus dorsalis</name>
    <dbReference type="NCBI Taxonomy" id="27457"/>
    <lineage>
        <taxon>Eukaryota</taxon>
        <taxon>Metazoa</taxon>
        <taxon>Ecdysozoa</taxon>
        <taxon>Arthropoda</taxon>
        <taxon>Hexapoda</taxon>
        <taxon>Insecta</taxon>
        <taxon>Pterygota</taxon>
        <taxon>Neoptera</taxon>
        <taxon>Endopterygota</taxon>
        <taxon>Diptera</taxon>
        <taxon>Brachycera</taxon>
        <taxon>Muscomorpha</taxon>
        <taxon>Tephritoidea</taxon>
        <taxon>Tephritidae</taxon>
        <taxon>Bactrocera</taxon>
        <taxon>Bactrocera</taxon>
    </lineage>
</organism>
<accession>A0A034VDD5</accession>
<dbReference type="InterPro" id="IPR001584">
    <property type="entry name" value="Integrase_cat-core"/>
</dbReference>
<dbReference type="AlphaFoldDB" id="A0A034VDD5"/>
<dbReference type="PANTHER" id="PTHR37984:SF5">
    <property type="entry name" value="PROTEIN NYNRIN-LIKE"/>
    <property type="match status" value="1"/>
</dbReference>
<dbReference type="EMBL" id="GAKP01019384">
    <property type="protein sequence ID" value="JAC39568.1"/>
    <property type="molecule type" value="Transcribed_RNA"/>
</dbReference>
<dbReference type="InterPro" id="IPR036397">
    <property type="entry name" value="RNaseH_sf"/>
</dbReference>
<sequence>MKKKSFCYTLKTKIEHIKITTGVPRGNGQIERVNRVILSMLSKLSINDPAKWYQYAAMVQKAINAHVHSSTKFTPYEIMFGVKMKSEMSSDIIRLLQEELLEVFQEDRRTMREECRANIQKAQEAYKRNFDKKRKRSTEYQKGDLVAIKVTQFSNKKLSNKFNGPYRVIEIKRNGRYSVEKAADFMGPKVTSTSVDNMKLWAHFEVDEDLSSETDDEQDDRM</sequence>
<dbReference type="Gene3D" id="3.30.420.10">
    <property type="entry name" value="Ribonuclease H-like superfamily/Ribonuclease H"/>
    <property type="match status" value="1"/>
</dbReference>
<reference evidence="2" key="1">
    <citation type="journal article" date="2014" name="BMC Genomics">
        <title>Characterizing the developmental transcriptome of the oriental fruit fly, Bactrocera dorsalis (Diptera: Tephritidae) through comparative genomic analysis with Drosophila melanogaster utilizing modENCODE datasets.</title>
        <authorList>
            <person name="Geib S.M."/>
            <person name="Calla B."/>
            <person name="Hall B."/>
            <person name="Hou S."/>
            <person name="Manoukis N.C."/>
        </authorList>
    </citation>
    <scope>NUCLEOTIDE SEQUENCE</scope>
    <source>
        <strain evidence="2">Punador</strain>
    </source>
</reference>
<name>A0A034VDD5_BACDO</name>
<dbReference type="OrthoDB" id="3863715at2759"/>
<dbReference type="GO" id="GO:0015074">
    <property type="term" value="P:DNA integration"/>
    <property type="evidence" value="ECO:0007669"/>
    <property type="project" value="InterPro"/>
</dbReference>